<evidence type="ECO:0000313" key="13">
    <source>
        <dbReference type="Proteomes" id="UP000092871"/>
    </source>
</evidence>
<dbReference type="GO" id="GO:0019379">
    <property type="term" value="P:sulfate assimilation, phosphoadenylyl sulfate reduction by phosphoadenylyl-sulfate reductase (thioredoxin)"/>
    <property type="evidence" value="ECO:0007669"/>
    <property type="project" value="TreeGrafter"/>
</dbReference>
<evidence type="ECO:0000259" key="9">
    <source>
        <dbReference type="Pfam" id="PF01583"/>
    </source>
</evidence>
<dbReference type="Pfam" id="PF01583">
    <property type="entry name" value="APS_kinase"/>
    <property type="match status" value="1"/>
</dbReference>
<keyword evidence="4 7" id="KW-0808">Transferase</keyword>
<name>A0A1C3JM87_9GAMM</name>
<organism evidence="10 13">
    <name type="scientific">Marinomonas gallaica</name>
    <dbReference type="NCBI Taxonomy" id="1806667"/>
    <lineage>
        <taxon>Bacteria</taxon>
        <taxon>Pseudomonadati</taxon>
        <taxon>Pseudomonadota</taxon>
        <taxon>Gammaproteobacteria</taxon>
        <taxon>Oceanospirillales</taxon>
        <taxon>Oceanospirillaceae</taxon>
        <taxon>Marinomonas</taxon>
    </lineage>
</organism>
<feature type="binding site" evidence="7">
    <location>
        <begin position="12"/>
        <end position="19"/>
    </location>
    <ligand>
        <name>ATP</name>
        <dbReference type="ChEBI" id="CHEBI:30616"/>
    </ligand>
</feature>
<dbReference type="GO" id="GO:0005524">
    <property type="term" value="F:ATP binding"/>
    <property type="evidence" value="ECO:0007669"/>
    <property type="project" value="UniProtKB-UniRule"/>
</dbReference>
<dbReference type="EMBL" id="FLRB01000012">
    <property type="protein sequence ID" value="SBT21370.1"/>
    <property type="molecule type" value="Genomic_DNA"/>
</dbReference>
<comment type="pathway">
    <text evidence="2 7 8">Sulfur metabolism; hydrogen sulfide biosynthesis; sulfite from sulfate: step 2/3.</text>
</comment>
<dbReference type="OrthoDB" id="9804504at2"/>
<feature type="domain" description="APS kinase" evidence="9">
    <location>
        <begin position="5"/>
        <end position="154"/>
    </location>
</feature>
<evidence type="ECO:0000313" key="10">
    <source>
        <dbReference type="EMBL" id="SBT16322.1"/>
    </source>
</evidence>
<keyword evidence="6 7" id="KW-0067">ATP-binding</keyword>
<gene>
    <name evidence="7 10" type="primary">cysC</name>
    <name evidence="10" type="ORF">MGA5115_00402</name>
    <name evidence="11" type="ORF">MGA5116_01963</name>
</gene>
<evidence type="ECO:0000256" key="5">
    <source>
        <dbReference type="ARBA" id="ARBA00022741"/>
    </source>
</evidence>
<dbReference type="InterPro" id="IPR050512">
    <property type="entry name" value="Sulf_AdTrans/APS_kinase"/>
</dbReference>
<dbReference type="UniPathway" id="UPA00140">
    <property type="reaction ID" value="UER00205"/>
</dbReference>
<dbReference type="CDD" id="cd02027">
    <property type="entry name" value="APSK"/>
    <property type="match status" value="1"/>
</dbReference>
<feature type="active site" description="Phosphoserine intermediate" evidence="7">
    <location>
        <position position="86"/>
    </location>
</feature>
<evidence type="ECO:0000313" key="12">
    <source>
        <dbReference type="Proteomes" id="UP000092840"/>
    </source>
</evidence>
<protein>
    <recommendedName>
        <fullName evidence="3 7">Adenylyl-sulfate kinase</fullName>
        <ecNumber evidence="3 7">2.7.1.25</ecNumber>
    </recommendedName>
    <alternativeName>
        <fullName evidence="7">APS kinase</fullName>
    </alternativeName>
    <alternativeName>
        <fullName evidence="7">ATP adenosine-5'-phosphosulfate 3'-phosphotransferase</fullName>
    </alternativeName>
    <alternativeName>
        <fullName evidence="7">Adenosine-5'-phosphosulfate kinase</fullName>
    </alternativeName>
</protein>
<dbReference type="InterPro" id="IPR059117">
    <property type="entry name" value="APS_kinase_dom"/>
</dbReference>
<dbReference type="Proteomes" id="UP000092871">
    <property type="component" value="Unassembled WGS sequence"/>
</dbReference>
<reference evidence="11 12" key="2">
    <citation type="submission" date="2016-06" db="EMBL/GenBank/DDBJ databases">
        <authorList>
            <person name="Rodrigo-Torres L."/>
            <person name="Arahal D.R."/>
        </authorList>
    </citation>
    <scope>NUCLEOTIDE SEQUENCE [LARGE SCALE GENOMIC DNA]</scope>
    <source>
        <strain evidence="11 12">CECT 5116</strain>
    </source>
</reference>
<keyword evidence="5 7" id="KW-0547">Nucleotide-binding</keyword>
<proteinExistence type="inferred from homology"/>
<evidence type="ECO:0000256" key="7">
    <source>
        <dbReference type="HAMAP-Rule" id="MF_00065"/>
    </source>
</evidence>
<dbReference type="GO" id="GO:0004020">
    <property type="term" value="F:adenylylsulfate kinase activity"/>
    <property type="evidence" value="ECO:0007669"/>
    <property type="project" value="UniProtKB-UniRule"/>
</dbReference>
<dbReference type="RefSeq" id="WP_067031034.1">
    <property type="nucleotide sequence ID" value="NZ_FLRA01000002.1"/>
</dbReference>
<evidence type="ECO:0000256" key="8">
    <source>
        <dbReference type="RuleBase" id="RU004347"/>
    </source>
</evidence>
<sequence length="188" mass="21232">MTHTGAIFWFTGLSGSGKTTLATAIANLLQAQNYKVYLLDGDVLRTGLCSDLQFSDYDRTENIRRAGEVAKLFMNEGYLVLCTFISPFISDRDIIRANCPLDKFHEIYVSTPIEECERRDPKGLYAKARQGIIANFTGIDSPYESAVKPDFEIDTTRLSIDEASIKFINHFELIVADRDSPNLRKDYV</sequence>
<dbReference type="Proteomes" id="UP000092840">
    <property type="component" value="Unassembled WGS sequence"/>
</dbReference>
<evidence type="ECO:0000256" key="2">
    <source>
        <dbReference type="ARBA" id="ARBA00004806"/>
    </source>
</evidence>
<dbReference type="EMBL" id="FLRA01000002">
    <property type="protein sequence ID" value="SBT16322.1"/>
    <property type="molecule type" value="Genomic_DNA"/>
</dbReference>
<dbReference type="NCBIfam" id="NF003013">
    <property type="entry name" value="PRK03846.1"/>
    <property type="match status" value="1"/>
</dbReference>
<dbReference type="NCBIfam" id="TIGR00455">
    <property type="entry name" value="apsK"/>
    <property type="match status" value="1"/>
</dbReference>
<dbReference type="GO" id="GO:0005737">
    <property type="term" value="C:cytoplasm"/>
    <property type="evidence" value="ECO:0007669"/>
    <property type="project" value="TreeGrafter"/>
</dbReference>
<comment type="function">
    <text evidence="7 8">Catalyzes the synthesis of activated sulfate.</text>
</comment>
<dbReference type="InterPro" id="IPR002891">
    <property type="entry name" value="APS"/>
</dbReference>
<keyword evidence="7 8" id="KW-0418">Kinase</keyword>
<dbReference type="PANTHER" id="PTHR42700:SF1">
    <property type="entry name" value="SULFATE ADENYLYLTRANSFERASE"/>
    <property type="match status" value="1"/>
</dbReference>
<comment type="catalytic activity">
    <reaction evidence="1 7 8">
        <text>adenosine 5'-phosphosulfate + ATP = 3'-phosphoadenylyl sulfate + ADP + H(+)</text>
        <dbReference type="Rhea" id="RHEA:24152"/>
        <dbReference type="ChEBI" id="CHEBI:15378"/>
        <dbReference type="ChEBI" id="CHEBI:30616"/>
        <dbReference type="ChEBI" id="CHEBI:58243"/>
        <dbReference type="ChEBI" id="CHEBI:58339"/>
        <dbReference type="ChEBI" id="CHEBI:456216"/>
        <dbReference type="EC" id="2.7.1.25"/>
    </reaction>
</comment>
<dbReference type="InterPro" id="IPR027417">
    <property type="entry name" value="P-loop_NTPase"/>
</dbReference>
<accession>A0A1C3JM87</accession>
<keyword evidence="12" id="KW-1185">Reference proteome</keyword>
<comment type="similarity">
    <text evidence="7 8">Belongs to the APS kinase family.</text>
</comment>
<dbReference type="EC" id="2.7.1.25" evidence="3 7"/>
<keyword evidence="7" id="KW-0597">Phosphoprotein</keyword>
<evidence type="ECO:0000256" key="6">
    <source>
        <dbReference type="ARBA" id="ARBA00022840"/>
    </source>
</evidence>
<dbReference type="GO" id="GO:0070814">
    <property type="term" value="P:hydrogen sulfide biosynthetic process"/>
    <property type="evidence" value="ECO:0007669"/>
    <property type="project" value="UniProtKB-UniRule"/>
</dbReference>
<dbReference type="GO" id="GO:0004781">
    <property type="term" value="F:sulfate adenylyltransferase (ATP) activity"/>
    <property type="evidence" value="ECO:0007669"/>
    <property type="project" value="TreeGrafter"/>
</dbReference>
<dbReference type="GO" id="GO:0010134">
    <property type="term" value="P:sulfate assimilation via adenylyl sulfate reduction"/>
    <property type="evidence" value="ECO:0007669"/>
    <property type="project" value="TreeGrafter"/>
</dbReference>
<dbReference type="Gene3D" id="3.40.50.300">
    <property type="entry name" value="P-loop containing nucleotide triphosphate hydrolases"/>
    <property type="match status" value="1"/>
</dbReference>
<dbReference type="HAMAP" id="MF_00065">
    <property type="entry name" value="Adenylyl_sulf_kinase"/>
    <property type="match status" value="1"/>
</dbReference>
<dbReference type="SUPFAM" id="SSF52540">
    <property type="entry name" value="P-loop containing nucleoside triphosphate hydrolases"/>
    <property type="match status" value="1"/>
</dbReference>
<evidence type="ECO:0000313" key="11">
    <source>
        <dbReference type="EMBL" id="SBT21370.1"/>
    </source>
</evidence>
<evidence type="ECO:0000256" key="4">
    <source>
        <dbReference type="ARBA" id="ARBA00022679"/>
    </source>
</evidence>
<reference evidence="10 13" key="1">
    <citation type="submission" date="2016-06" db="EMBL/GenBank/DDBJ databases">
        <authorList>
            <person name="Kjaerup R.B."/>
            <person name="Dalgaard T.S."/>
            <person name="Juul-Madsen H.R."/>
        </authorList>
    </citation>
    <scope>NUCLEOTIDE SEQUENCE [LARGE SCALE GENOMIC DNA]</scope>
    <source>
        <strain evidence="10 13">CECT 5115</strain>
    </source>
</reference>
<dbReference type="PANTHER" id="PTHR42700">
    <property type="entry name" value="SULFATE ADENYLYLTRANSFERASE"/>
    <property type="match status" value="1"/>
</dbReference>
<evidence type="ECO:0000256" key="3">
    <source>
        <dbReference type="ARBA" id="ARBA00012121"/>
    </source>
</evidence>
<evidence type="ECO:0000256" key="1">
    <source>
        <dbReference type="ARBA" id="ARBA00001823"/>
    </source>
</evidence>
<dbReference type="AlphaFoldDB" id="A0A1C3JM87"/>